<evidence type="ECO:0000313" key="4">
    <source>
        <dbReference type="Proteomes" id="UP001231736"/>
    </source>
</evidence>
<protein>
    <submittedName>
        <fullName evidence="3">MazG-like family protein</fullName>
    </submittedName>
</protein>
<accession>A0AAJ6P2F6</accession>
<evidence type="ECO:0000313" key="2">
    <source>
        <dbReference type="EMBL" id="MDP8172938.1"/>
    </source>
</evidence>
<dbReference type="SUPFAM" id="SSF101386">
    <property type="entry name" value="all-alpha NTP pyrophosphatases"/>
    <property type="match status" value="1"/>
</dbReference>
<dbReference type="PANTHER" id="PTHR42692">
    <property type="entry name" value="NUCLEOTIDE PYROPHOSPHOHYDROLASE"/>
    <property type="match status" value="1"/>
</dbReference>
<dbReference type="InterPro" id="IPR011411">
    <property type="entry name" value="MazG-related_YvdC"/>
</dbReference>
<feature type="domain" description="NTP pyrophosphohydrolase MazG-like" evidence="1">
    <location>
        <begin position="27"/>
        <end position="101"/>
    </location>
</feature>
<sequence length="102" mass="12463">MLIKYQKWVKSFYLKRGWYNFNSSIRLNFLMEEVGELSQAIRRYEIGRDRPDEVENKNESLDQIKEELGDVLDNIMILVDKYEFNINDIINEHIEKIEKRYK</sequence>
<reference evidence="3" key="1">
    <citation type="journal article" date="2023" name="Front. Microbiol.">
        <title>Phylogeography and host specificity of Pasteurellaceae pathogenic to sea-farmed fish in the north-east Atlantic.</title>
        <authorList>
            <person name="Gulla S."/>
            <person name="Colquhoun D.J."/>
            <person name="Olsen A.B."/>
            <person name="Spilsberg B."/>
            <person name="Lagesen K."/>
            <person name="Aakesson C.P."/>
            <person name="Strom S."/>
            <person name="Manji F."/>
            <person name="Birkbeck T.H."/>
            <person name="Nilsen H.K."/>
        </authorList>
    </citation>
    <scope>NUCLEOTIDE SEQUENCE</scope>
    <source>
        <strain evidence="3">98B1</strain>
        <strain evidence="2">TW16_20</strain>
    </source>
</reference>
<comment type="caution">
    <text evidence="3">The sequence shown here is derived from an EMBL/GenBank/DDBJ whole genome shotgun (WGS) entry which is preliminary data.</text>
</comment>
<name>A0AAJ6P2F6_9PAST</name>
<proteinExistence type="predicted"/>
<dbReference type="Gene3D" id="1.10.287.1080">
    <property type="entry name" value="MazG-like"/>
    <property type="match status" value="1"/>
</dbReference>
<dbReference type="Pfam" id="PF03819">
    <property type="entry name" value="MazG"/>
    <property type="match status" value="1"/>
</dbReference>
<dbReference type="InterPro" id="IPR047046">
    <property type="entry name" value="YpjD/YvdC"/>
</dbReference>
<dbReference type="InterPro" id="IPR004518">
    <property type="entry name" value="MazG-like_dom"/>
</dbReference>
<dbReference type="CDD" id="cd11523">
    <property type="entry name" value="NTP-PPase"/>
    <property type="match status" value="1"/>
</dbReference>
<dbReference type="Proteomes" id="UP001231736">
    <property type="component" value="Unassembled WGS sequence"/>
</dbReference>
<dbReference type="PIRSF" id="PIRSF036521">
    <property type="entry name" value="UCP036521_pph"/>
    <property type="match status" value="1"/>
</dbReference>
<dbReference type="RefSeq" id="WP_306373968.1">
    <property type="nucleotide sequence ID" value="NZ_JASAYK010000003.1"/>
</dbReference>
<organism evidence="3 4">
    <name type="scientific">Phocoenobacter skyensis</name>
    <dbReference type="NCBI Taxonomy" id="97481"/>
    <lineage>
        <taxon>Bacteria</taxon>
        <taxon>Pseudomonadati</taxon>
        <taxon>Pseudomonadota</taxon>
        <taxon>Gammaproteobacteria</taxon>
        <taxon>Pasteurellales</taxon>
        <taxon>Pasteurellaceae</taxon>
        <taxon>Phocoenobacter</taxon>
    </lineage>
</organism>
<dbReference type="EMBL" id="JASAYT010000010">
    <property type="protein sequence ID" value="MDP8174645.1"/>
    <property type="molecule type" value="Genomic_DNA"/>
</dbReference>
<dbReference type="Proteomes" id="UP001236239">
    <property type="component" value="Unassembled WGS sequence"/>
</dbReference>
<evidence type="ECO:0000313" key="3">
    <source>
        <dbReference type="EMBL" id="MDP8174645.1"/>
    </source>
</evidence>
<dbReference type="AlphaFoldDB" id="A0AAJ6P2F6"/>
<gene>
    <name evidence="2" type="ORF">QJU93_06170</name>
    <name evidence="3" type="ORF">QJU97_04120</name>
</gene>
<dbReference type="EMBL" id="JASAYQ010000008">
    <property type="protein sequence ID" value="MDP8172938.1"/>
    <property type="molecule type" value="Genomic_DNA"/>
</dbReference>
<evidence type="ECO:0000259" key="1">
    <source>
        <dbReference type="Pfam" id="PF03819"/>
    </source>
</evidence>
<dbReference type="PANTHER" id="PTHR42692:SF2">
    <property type="entry name" value="IG HYPOTHETICAL 16995"/>
    <property type="match status" value="1"/>
</dbReference>